<sequence>MRLTFPHGEHPDVPLSQERLTIGSGEGNAVVLPAPGIAARHAFVATDLGGTWLCLQTDAAPAHVNARPVRRLALLRPGDVVTLGEVRIVLSAPVTPVDDPQTLSPPAAADAGAGLRVVLRGVAGPHFGRAYALDVPRTIGRGAGADIRLPDPAVAERHVEVALQGDRVVLRCLGPDGCNVNGEPVRACELRPGDQVVIEQHRFVLEAPRRDLAAAEAAADALAAFDDMAAEPEEDVAAPREQGGTMVWWLLLAAAGLAAAITALLVYAPRMSG</sequence>
<keyword evidence="4" id="KW-1185">Reference proteome</keyword>
<dbReference type="Pfam" id="PF00498">
    <property type="entry name" value="FHA"/>
    <property type="match status" value="2"/>
</dbReference>
<evidence type="ECO:0000313" key="4">
    <source>
        <dbReference type="Proteomes" id="UP001595892"/>
    </source>
</evidence>
<evidence type="ECO:0000259" key="2">
    <source>
        <dbReference type="PROSITE" id="PS50006"/>
    </source>
</evidence>
<dbReference type="EMBL" id="JBHSGG010000040">
    <property type="protein sequence ID" value="MFC4729292.1"/>
    <property type="molecule type" value="Genomic_DNA"/>
</dbReference>
<evidence type="ECO:0000313" key="3">
    <source>
        <dbReference type="EMBL" id="MFC4729292.1"/>
    </source>
</evidence>
<dbReference type="InterPro" id="IPR008984">
    <property type="entry name" value="SMAD_FHA_dom_sf"/>
</dbReference>
<dbReference type="PROSITE" id="PS50006">
    <property type="entry name" value="FHA_DOMAIN"/>
    <property type="match status" value="1"/>
</dbReference>
<dbReference type="Gene3D" id="2.60.200.20">
    <property type="match status" value="2"/>
</dbReference>
<dbReference type="Proteomes" id="UP001595892">
    <property type="component" value="Unassembled WGS sequence"/>
</dbReference>
<gene>
    <name evidence="3" type="ORF">ACFO3Q_14060</name>
</gene>
<organism evidence="3 4">
    <name type="scientific">Coralloluteibacterium thermophilum</name>
    <dbReference type="NCBI Taxonomy" id="2707049"/>
    <lineage>
        <taxon>Bacteria</taxon>
        <taxon>Pseudomonadati</taxon>
        <taxon>Pseudomonadota</taxon>
        <taxon>Gammaproteobacteria</taxon>
        <taxon>Lysobacterales</taxon>
        <taxon>Lysobacteraceae</taxon>
        <taxon>Coralloluteibacterium</taxon>
    </lineage>
</organism>
<reference evidence="4" key="1">
    <citation type="journal article" date="2019" name="Int. J. Syst. Evol. Microbiol.">
        <title>The Global Catalogue of Microorganisms (GCM) 10K type strain sequencing project: providing services to taxonomists for standard genome sequencing and annotation.</title>
        <authorList>
            <consortium name="The Broad Institute Genomics Platform"/>
            <consortium name="The Broad Institute Genome Sequencing Center for Infectious Disease"/>
            <person name="Wu L."/>
            <person name="Ma J."/>
        </authorList>
    </citation>
    <scope>NUCLEOTIDE SEQUENCE [LARGE SCALE GENOMIC DNA]</scope>
    <source>
        <strain evidence="4">CGMCC 1.13574</strain>
    </source>
</reference>
<keyword evidence="1" id="KW-0812">Transmembrane</keyword>
<name>A0ABV9NLS7_9GAMM</name>
<dbReference type="SMART" id="SM00240">
    <property type="entry name" value="FHA"/>
    <property type="match status" value="2"/>
</dbReference>
<proteinExistence type="predicted"/>
<dbReference type="CDD" id="cd00060">
    <property type="entry name" value="FHA"/>
    <property type="match status" value="2"/>
</dbReference>
<dbReference type="SUPFAM" id="SSF49879">
    <property type="entry name" value="SMAD/FHA domain"/>
    <property type="match status" value="2"/>
</dbReference>
<keyword evidence="1" id="KW-1133">Transmembrane helix</keyword>
<dbReference type="RefSeq" id="WP_377005369.1">
    <property type="nucleotide sequence ID" value="NZ_JBHSGG010000040.1"/>
</dbReference>
<accession>A0ABV9NLS7</accession>
<evidence type="ECO:0000256" key="1">
    <source>
        <dbReference type="SAM" id="Phobius"/>
    </source>
</evidence>
<comment type="caution">
    <text evidence="3">The sequence shown here is derived from an EMBL/GenBank/DDBJ whole genome shotgun (WGS) entry which is preliminary data.</text>
</comment>
<dbReference type="InterPro" id="IPR000253">
    <property type="entry name" value="FHA_dom"/>
</dbReference>
<feature type="domain" description="FHA" evidence="2">
    <location>
        <begin position="137"/>
        <end position="185"/>
    </location>
</feature>
<feature type="transmembrane region" description="Helical" evidence="1">
    <location>
        <begin position="246"/>
        <end position="268"/>
    </location>
</feature>
<keyword evidence="1" id="KW-0472">Membrane</keyword>
<protein>
    <submittedName>
        <fullName evidence="3">FHA domain-containing protein</fullName>
    </submittedName>
</protein>